<evidence type="ECO:0000259" key="4">
    <source>
        <dbReference type="Pfam" id="PF06011"/>
    </source>
</evidence>
<evidence type="ECO:0000256" key="3">
    <source>
        <dbReference type="SAM" id="SignalP"/>
    </source>
</evidence>
<feature type="transmembrane region" description="Helical" evidence="2">
    <location>
        <begin position="754"/>
        <end position="776"/>
    </location>
</feature>
<evidence type="ECO:0000256" key="2">
    <source>
        <dbReference type="SAM" id="Phobius"/>
    </source>
</evidence>
<feature type="transmembrane region" description="Helical" evidence="2">
    <location>
        <begin position="719"/>
        <end position="742"/>
    </location>
</feature>
<dbReference type="AlphaFoldDB" id="F0WJQ8"/>
<feature type="compositionally biased region" description="Basic and acidic residues" evidence="1">
    <location>
        <begin position="163"/>
        <end position="176"/>
    </location>
</feature>
<dbReference type="GO" id="GO:0016020">
    <property type="term" value="C:membrane"/>
    <property type="evidence" value="ECO:0007669"/>
    <property type="project" value="TreeGrafter"/>
</dbReference>
<gene>
    <name evidence="5" type="primary">AlNc14C125G6784</name>
    <name evidence="5" type="ORF">ALNC14_076520</name>
</gene>
<feature type="transmembrane region" description="Helical" evidence="2">
    <location>
        <begin position="691"/>
        <end position="707"/>
    </location>
</feature>
<sequence>MPIIEWKSFVFVVVIGLRFVRCNVISEDEETSEMEPKTYTKQGRVSGNSREVEPMICAFAYSAEPIAEAMAIVPPRTIMGKSEQSKKEISTNRTNANLQDEKNGSSESKVRFLNATEKSNETRLPSALHESAVGSDVNKSNKGEPVYMQNEKEDENQESESEIPEKETQDTRKGKEDFEESDTMENDEETDDVTPEKVTIGNFACNETFYNAWNLLRLRCGGNNLNITSAVQSTQCTVYTGKQTLYQNSFTQDIKLCISTCRIPACIRNRWEYTVSNGLESPVYHNVNYLQLLRRAKIPIFATSRQLNVSQIASKRPPTAIFENLNLSSVSTCNSNISVQCACNFDNSSDTNDKTLKSGQEDLFQPPVDRGFENWNRWSDGVEKTAMDKAGITSAKVGQTAAAVSVALSGAITVVTGVLGTTSTTLAATVSAGAGVGLTVAAMDLCQFSVMINQLNLQARPRFLEKMGEEMSFSTFAFLPFGEVKRVRNAESDRRLSESEIGAVGAMKGMERYARVIGIQVDMLFYVTLGGIGVICCVPWVGYMILVLFVSPCVRAPSKFRRQWLDKTIGVFILIVMLTQYVIGVTATFQICLCIQRNHMNDPRIVIATITLLVCSLGTLAFGYHVLTTHQDELKDVGTQAHLSKPVYVRYGPLYEEYRYESRYFFAPKLLLAILSGMTTGTIFIHGWVQLVILIVLHGFFFILLEYKHPYPSHLIQKTTSFVIFIKMSVLGLSFFLLSTTFESLKLPFDLRRSIGFTILGLEVLVLCCLLFRQFFVFYRTWKIRRDGPKTKCHTVAYSTRQEEREVVYTCEPYTLKEREIEYTYDPYMLREREMAREMQWIERPVDHHSKTYPPPEQLDRLREAPKVCAEPLKEWRRT</sequence>
<organism evidence="5">
    <name type="scientific">Albugo laibachii Nc14</name>
    <dbReference type="NCBI Taxonomy" id="890382"/>
    <lineage>
        <taxon>Eukaryota</taxon>
        <taxon>Sar</taxon>
        <taxon>Stramenopiles</taxon>
        <taxon>Oomycota</taxon>
        <taxon>Peronosporomycetes</taxon>
        <taxon>Albuginales</taxon>
        <taxon>Albuginaceae</taxon>
        <taxon>Albugo</taxon>
    </lineage>
</organism>
<accession>F0WJQ8</accession>
<dbReference type="PANTHER" id="PTHR31145">
    <property type="entry name" value="INTEGRAL MEMBRANE PROTEIN (AFU_ORTHOLOGUE AFUA_7G01610)"/>
    <property type="match status" value="1"/>
</dbReference>
<dbReference type="InterPro" id="IPR010308">
    <property type="entry name" value="TRP_C"/>
</dbReference>
<feature type="compositionally biased region" description="Acidic residues" evidence="1">
    <location>
        <begin position="177"/>
        <end position="193"/>
    </location>
</feature>
<reference evidence="5" key="2">
    <citation type="submission" date="2011-02" db="EMBL/GenBank/DDBJ databases">
        <authorList>
            <person name="MacLean D."/>
        </authorList>
    </citation>
    <scope>NUCLEOTIDE SEQUENCE</scope>
</reference>
<keyword evidence="2" id="KW-1133">Transmembrane helix</keyword>
<feature type="domain" description="TRP C-terminal" evidence="4">
    <location>
        <begin position="471"/>
        <end position="738"/>
    </location>
</feature>
<evidence type="ECO:0000256" key="1">
    <source>
        <dbReference type="SAM" id="MobiDB-lite"/>
    </source>
</evidence>
<feature type="chain" id="PRO_5003263477" evidence="3">
    <location>
        <begin position="23"/>
        <end position="879"/>
    </location>
</feature>
<dbReference type="InterPro" id="IPR040241">
    <property type="entry name" value="TRP_Flc/Pkd2-like"/>
</dbReference>
<dbReference type="Pfam" id="PF06011">
    <property type="entry name" value="TRP"/>
    <property type="match status" value="1"/>
</dbReference>
<feature type="signal peptide" evidence="3">
    <location>
        <begin position="1"/>
        <end position="22"/>
    </location>
</feature>
<reference evidence="5" key="1">
    <citation type="journal article" date="2011" name="PLoS Biol.">
        <title>Gene gain and loss during evolution of obligate parasitism in the white rust pathogen of Arabidopsis thaliana.</title>
        <authorList>
            <person name="Kemen E."/>
            <person name="Gardiner A."/>
            <person name="Schultz-Larsen T."/>
            <person name="Kemen A.C."/>
            <person name="Balmuth A.L."/>
            <person name="Robert-Seilaniantz A."/>
            <person name="Bailey K."/>
            <person name="Holub E."/>
            <person name="Studholme D.J."/>
            <person name="Maclean D."/>
            <person name="Jones J.D."/>
        </authorList>
    </citation>
    <scope>NUCLEOTIDE SEQUENCE</scope>
</reference>
<keyword evidence="2" id="KW-0472">Membrane</keyword>
<dbReference type="PANTHER" id="PTHR31145:SF6">
    <property type="entry name" value="INTEGRAL MEMBRANE PROTEIN (AFU_ORTHOLOGUE AFUA_7G01610)"/>
    <property type="match status" value="1"/>
</dbReference>
<feature type="compositionally biased region" description="Acidic residues" evidence="1">
    <location>
        <begin position="152"/>
        <end position="162"/>
    </location>
</feature>
<dbReference type="GO" id="GO:0055085">
    <property type="term" value="P:transmembrane transport"/>
    <property type="evidence" value="ECO:0007669"/>
    <property type="project" value="TreeGrafter"/>
</dbReference>
<feature type="transmembrane region" description="Helical" evidence="2">
    <location>
        <begin position="523"/>
        <end position="550"/>
    </location>
</feature>
<dbReference type="EMBL" id="FR824170">
    <property type="protein sequence ID" value="CCA21509.1"/>
    <property type="molecule type" value="Genomic_DNA"/>
</dbReference>
<dbReference type="HOGENOM" id="CLU_327453_0_0_1"/>
<keyword evidence="3" id="KW-0732">Signal</keyword>
<name>F0WJQ8_9STRA</name>
<protein>
    <submittedName>
        <fullName evidence="5">Uncharacterized protein AlNc14C125G6784</fullName>
    </submittedName>
</protein>
<proteinExistence type="predicted"/>
<keyword evidence="2" id="KW-0812">Transmembrane</keyword>
<feature type="compositionally biased region" description="Basic and acidic residues" evidence="1">
    <location>
        <begin position="99"/>
        <end position="110"/>
    </location>
</feature>
<feature type="transmembrane region" description="Helical" evidence="2">
    <location>
        <begin position="571"/>
        <end position="593"/>
    </location>
</feature>
<feature type="region of interest" description="Disordered" evidence="1">
    <location>
        <begin position="78"/>
        <end position="194"/>
    </location>
</feature>
<feature type="transmembrane region" description="Helical" evidence="2">
    <location>
        <begin position="605"/>
        <end position="627"/>
    </location>
</feature>
<evidence type="ECO:0000313" key="5">
    <source>
        <dbReference type="EMBL" id="CCA21509.1"/>
    </source>
</evidence>